<evidence type="ECO:0000313" key="1">
    <source>
        <dbReference type="EMBL" id="GFY22627.1"/>
    </source>
</evidence>
<keyword evidence="2" id="KW-1185">Reference proteome</keyword>
<proteinExistence type="predicted"/>
<name>A0A8X6VUA5_TRICX</name>
<comment type="caution">
    <text evidence="1">The sequence shown here is derived from an EMBL/GenBank/DDBJ whole genome shotgun (WGS) entry which is preliminary data.</text>
</comment>
<evidence type="ECO:0000313" key="2">
    <source>
        <dbReference type="Proteomes" id="UP000887159"/>
    </source>
</evidence>
<accession>A0A8X6VUA5</accession>
<reference evidence="1" key="1">
    <citation type="submission" date="2020-08" db="EMBL/GenBank/DDBJ databases">
        <title>Multicomponent nature underlies the extraordinary mechanical properties of spider dragline silk.</title>
        <authorList>
            <person name="Kono N."/>
            <person name="Nakamura H."/>
            <person name="Mori M."/>
            <person name="Yoshida Y."/>
            <person name="Ohtoshi R."/>
            <person name="Malay A.D."/>
            <person name="Moran D.A.P."/>
            <person name="Tomita M."/>
            <person name="Numata K."/>
            <person name="Arakawa K."/>
        </authorList>
    </citation>
    <scope>NUCLEOTIDE SEQUENCE</scope>
</reference>
<organism evidence="1 2">
    <name type="scientific">Trichonephila clavipes</name>
    <name type="common">Golden silk orbweaver</name>
    <name type="synonym">Nephila clavipes</name>
    <dbReference type="NCBI Taxonomy" id="2585209"/>
    <lineage>
        <taxon>Eukaryota</taxon>
        <taxon>Metazoa</taxon>
        <taxon>Ecdysozoa</taxon>
        <taxon>Arthropoda</taxon>
        <taxon>Chelicerata</taxon>
        <taxon>Arachnida</taxon>
        <taxon>Araneae</taxon>
        <taxon>Araneomorphae</taxon>
        <taxon>Entelegynae</taxon>
        <taxon>Araneoidea</taxon>
        <taxon>Nephilidae</taxon>
        <taxon>Trichonephila</taxon>
    </lineage>
</organism>
<gene>
    <name evidence="1" type="ORF">TNCV_2178881</name>
</gene>
<dbReference type="Proteomes" id="UP000887159">
    <property type="component" value="Unassembled WGS sequence"/>
</dbReference>
<dbReference type="EMBL" id="BMAU01021361">
    <property type="protein sequence ID" value="GFY22627.1"/>
    <property type="molecule type" value="Genomic_DNA"/>
</dbReference>
<dbReference type="AlphaFoldDB" id="A0A8X6VUA5"/>
<protein>
    <submittedName>
        <fullName evidence="1">Uncharacterized protein</fullName>
    </submittedName>
</protein>
<sequence length="146" mass="16365">MIKVTNQKVVNPTLAAIQAEKRRDIESRRSRMTFNGKSGHNLCSKFTSILGWLCNCPPSTFEKYCICESSGDLVFKIMTRIRLAGQTVVLHGIPYILNGSSGKSFDRSRGIEGFVKTDPAGSHHLHSFPEVLELFKRRTGGHIDRE</sequence>